<dbReference type="EMBL" id="HACG01047111">
    <property type="protein sequence ID" value="CEK93976.1"/>
    <property type="molecule type" value="Transcribed_RNA"/>
</dbReference>
<gene>
    <name evidence="1" type="primary">ORF198264</name>
</gene>
<reference evidence="1" key="1">
    <citation type="submission" date="2014-12" db="EMBL/GenBank/DDBJ databases">
        <title>Insight into the proteome of Arion vulgaris.</title>
        <authorList>
            <person name="Aradska J."/>
            <person name="Bulat T."/>
            <person name="Smidak R."/>
            <person name="Sarate P."/>
            <person name="Gangsoo J."/>
            <person name="Sialana F."/>
            <person name="Bilban M."/>
            <person name="Lubec G."/>
        </authorList>
    </citation>
    <scope>NUCLEOTIDE SEQUENCE</scope>
    <source>
        <tissue evidence="1">Skin</tissue>
    </source>
</reference>
<sequence length="62" mass="7381">MYYKCMIREIKQQNNEMDVWTFDQNPQGKRRVRMEKKYQVNASDSIIGSTQEQPITATTLHT</sequence>
<feature type="non-terminal residue" evidence="1">
    <location>
        <position position="62"/>
    </location>
</feature>
<accession>A0A0B7BNR6</accession>
<protein>
    <submittedName>
        <fullName evidence="1">Uncharacterized protein</fullName>
    </submittedName>
</protein>
<dbReference type="AlphaFoldDB" id="A0A0B7BNR6"/>
<name>A0A0B7BNR6_9EUPU</name>
<evidence type="ECO:0000313" key="1">
    <source>
        <dbReference type="EMBL" id="CEK93976.1"/>
    </source>
</evidence>
<proteinExistence type="predicted"/>
<organism evidence="1">
    <name type="scientific">Arion vulgaris</name>
    <dbReference type="NCBI Taxonomy" id="1028688"/>
    <lineage>
        <taxon>Eukaryota</taxon>
        <taxon>Metazoa</taxon>
        <taxon>Spiralia</taxon>
        <taxon>Lophotrochozoa</taxon>
        <taxon>Mollusca</taxon>
        <taxon>Gastropoda</taxon>
        <taxon>Heterobranchia</taxon>
        <taxon>Euthyneura</taxon>
        <taxon>Panpulmonata</taxon>
        <taxon>Eupulmonata</taxon>
        <taxon>Stylommatophora</taxon>
        <taxon>Helicina</taxon>
        <taxon>Arionoidea</taxon>
        <taxon>Arionidae</taxon>
        <taxon>Arion</taxon>
    </lineage>
</organism>